<evidence type="ECO:0000256" key="2">
    <source>
        <dbReference type="HAMAP-Rule" id="MF_01139"/>
    </source>
</evidence>
<protein>
    <recommendedName>
        <fullName evidence="2">Isoprenyl transferase</fullName>
        <ecNumber evidence="2">2.5.1.-</ecNumber>
    </recommendedName>
</protein>
<keyword evidence="2" id="KW-0479">Metal-binding</keyword>
<evidence type="ECO:0000256" key="1">
    <source>
        <dbReference type="ARBA" id="ARBA00022679"/>
    </source>
</evidence>
<dbReference type="PANTHER" id="PTHR10291">
    <property type="entry name" value="DEHYDRODOLICHYL DIPHOSPHATE SYNTHASE FAMILY MEMBER"/>
    <property type="match status" value="1"/>
</dbReference>
<comment type="cofactor">
    <cofactor evidence="2">
        <name>Mg(2+)</name>
        <dbReference type="ChEBI" id="CHEBI:18420"/>
    </cofactor>
    <text evidence="2">Binds 2 magnesium ions per subunit.</text>
</comment>
<comment type="function">
    <text evidence="2">Catalyzes the condensation of isopentenyl diphosphate (IPP) with allylic pyrophosphates generating different type of terpenoids.</text>
</comment>
<organism evidence="3 4">
    <name type="scientific">Desulfosarcina ovata subsp. ovata</name>
    <dbReference type="NCBI Taxonomy" id="2752305"/>
    <lineage>
        <taxon>Bacteria</taxon>
        <taxon>Pseudomonadati</taxon>
        <taxon>Thermodesulfobacteriota</taxon>
        <taxon>Desulfobacteria</taxon>
        <taxon>Desulfobacterales</taxon>
        <taxon>Desulfosarcinaceae</taxon>
        <taxon>Desulfosarcina</taxon>
    </lineage>
</organism>
<feature type="binding site" evidence="2">
    <location>
        <position position="189"/>
    </location>
    <ligand>
        <name>Mg(2+)</name>
        <dbReference type="ChEBI" id="CHEBI:18420"/>
    </ligand>
</feature>
<dbReference type="Proteomes" id="UP000422108">
    <property type="component" value="Chromosome"/>
</dbReference>
<gene>
    <name evidence="3" type="primary">uppS</name>
    <name evidence="3" type="ORF">DSCOOX_66660</name>
</gene>
<dbReference type="GO" id="GO:0000287">
    <property type="term" value="F:magnesium ion binding"/>
    <property type="evidence" value="ECO:0007669"/>
    <property type="project" value="UniProtKB-UniRule"/>
</dbReference>
<dbReference type="EMBL" id="AP021879">
    <property type="protein sequence ID" value="BBO93486.1"/>
    <property type="molecule type" value="Genomic_DNA"/>
</dbReference>
<keyword evidence="4" id="KW-1185">Reference proteome</keyword>
<evidence type="ECO:0000313" key="4">
    <source>
        <dbReference type="Proteomes" id="UP000422108"/>
    </source>
</evidence>
<feature type="binding site" evidence="2">
    <location>
        <position position="51"/>
    </location>
    <ligand>
        <name>substrate</name>
    </ligand>
</feature>
<comment type="similarity">
    <text evidence="2">Belongs to the UPP synthase family.</text>
</comment>
<feature type="binding site" evidence="2">
    <location>
        <position position="19"/>
    </location>
    <ligand>
        <name>substrate</name>
    </ligand>
</feature>
<dbReference type="Pfam" id="PF01255">
    <property type="entry name" value="Prenyltransf"/>
    <property type="match status" value="1"/>
</dbReference>
<dbReference type="SUPFAM" id="SSF64005">
    <property type="entry name" value="Undecaprenyl diphosphate synthase"/>
    <property type="match status" value="1"/>
</dbReference>
<feature type="active site" evidence="2">
    <location>
        <position position="2"/>
    </location>
</feature>
<dbReference type="AlphaFoldDB" id="A0A5K8ALT9"/>
<dbReference type="InterPro" id="IPR018520">
    <property type="entry name" value="UPP_synth-like_CS"/>
</dbReference>
<feature type="binding site" evidence="2">
    <location>
        <position position="7"/>
    </location>
    <ligand>
        <name>substrate</name>
    </ligand>
</feature>
<feature type="binding site" evidence="2">
    <location>
        <position position="2"/>
    </location>
    <ligand>
        <name>Mg(2+)</name>
        <dbReference type="ChEBI" id="CHEBI:18420"/>
    </ligand>
</feature>
<dbReference type="FunFam" id="3.40.1180.10:FF:000001">
    <property type="entry name" value="(2E,6E)-farnesyl-diphosphate-specific ditrans,polycis-undecaprenyl-diphosphate synthase"/>
    <property type="match status" value="1"/>
</dbReference>
<feature type="active site" description="Proton acceptor" evidence="2">
    <location>
        <position position="50"/>
    </location>
</feature>
<dbReference type="PANTHER" id="PTHR10291:SF0">
    <property type="entry name" value="DEHYDRODOLICHYL DIPHOSPHATE SYNTHASE 2"/>
    <property type="match status" value="1"/>
</dbReference>
<dbReference type="InterPro" id="IPR001441">
    <property type="entry name" value="UPP_synth-like"/>
</dbReference>
<reference evidence="3 4" key="1">
    <citation type="submission" date="2019-11" db="EMBL/GenBank/DDBJ databases">
        <title>Comparative genomics of hydrocarbon-degrading Desulfosarcina strains.</title>
        <authorList>
            <person name="Watanabe M."/>
            <person name="Kojima H."/>
            <person name="Fukui M."/>
        </authorList>
    </citation>
    <scope>NUCLEOTIDE SEQUENCE [LARGE SCALE GENOMIC DNA]</scope>
    <source>
        <strain evidence="4">oXyS1</strain>
    </source>
</reference>
<feature type="binding site" evidence="2">
    <location>
        <begin position="3"/>
        <end position="6"/>
    </location>
    <ligand>
        <name>substrate</name>
    </ligand>
</feature>
<feature type="binding site" evidence="2">
    <location>
        <position position="15"/>
    </location>
    <ligand>
        <name>substrate</name>
    </ligand>
</feature>
<keyword evidence="2" id="KW-0460">Magnesium</keyword>
<dbReference type="NCBIfam" id="TIGR00055">
    <property type="entry name" value="uppS"/>
    <property type="match status" value="1"/>
</dbReference>
<dbReference type="Gene3D" id="3.40.1180.10">
    <property type="entry name" value="Decaprenyl diphosphate synthase-like"/>
    <property type="match status" value="1"/>
</dbReference>
<accession>A0A5K8ALT9</accession>
<feature type="binding site" evidence="2">
    <location>
        <position position="170"/>
    </location>
    <ligand>
        <name>substrate</name>
    </ligand>
</feature>
<dbReference type="CDD" id="cd00475">
    <property type="entry name" value="Cis_IPPS"/>
    <property type="match status" value="1"/>
</dbReference>
<comment type="subunit">
    <text evidence="2">Homodimer.</text>
</comment>
<feature type="binding site" evidence="2">
    <location>
        <begin position="47"/>
        <end position="49"/>
    </location>
    <ligand>
        <name>substrate</name>
    </ligand>
</feature>
<sequence>MDGNGRWAKKRLLNRINGHEKGAEAVRTVVRTARRLNIDALTLYAFSTENWQRPQSEISGLMLLLRRFLESERQTLIDKQIRLNTIGETDRLPDAVRDKLLAVIDETAENTKMTLTLALSYGARTEIVHMARQIAAAAKFGTIDPDAVTEQIVADHLYTRGLPDPDLLIRTSGEQRLSNFLLWQIAYAELVFTPTLWPDFGEAEFIRILSDYQNRERRFGGVLSP</sequence>
<dbReference type="EC" id="2.5.1.-" evidence="2"/>
<feature type="binding site" evidence="2">
    <location>
        <position position="53"/>
    </location>
    <ligand>
        <name>substrate</name>
    </ligand>
</feature>
<dbReference type="HAMAP" id="MF_01139">
    <property type="entry name" value="ISPT"/>
    <property type="match status" value="1"/>
</dbReference>
<keyword evidence="1 2" id="KW-0808">Transferase</keyword>
<dbReference type="GO" id="GO:0045547">
    <property type="term" value="F:ditrans,polycis-polyprenyl diphosphate synthase [(2E,6E)-farnesyl diphosphate specific] activity"/>
    <property type="evidence" value="ECO:0007669"/>
    <property type="project" value="TreeGrafter"/>
</dbReference>
<dbReference type="InterPro" id="IPR036424">
    <property type="entry name" value="UPP_synth-like_sf"/>
</dbReference>
<proteinExistence type="inferred from homology"/>
<name>A0A5K8ALT9_9BACT</name>
<dbReference type="NCBIfam" id="NF011405">
    <property type="entry name" value="PRK14830.1"/>
    <property type="match status" value="1"/>
</dbReference>
<evidence type="ECO:0000313" key="3">
    <source>
        <dbReference type="EMBL" id="BBO93486.1"/>
    </source>
</evidence>
<dbReference type="PROSITE" id="PS01066">
    <property type="entry name" value="UPP_SYNTHASE"/>
    <property type="match status" value="1"/>
</dbReference>
<dbReference type="GO" id="GO:0016094">
    <property type="term" value="P:polyprenol biosynthetic process"/>
    <property type="evidence" value="ECO:0007669"/>
    <property type="project" value="TreeGrafter"/>
</dbReference>
<feature type="binding site" evidence="2">
    <location>
        <begin position="176"/>
        <end position="178"/>
    </location>
    <ligand>
        <name>substrate</name>
    </ligand>
</feature>